<evidence type="ECO:0000313" key="3">
    <source>
        <dbReference type="Proteomes" id="UP000230423"/>
    </source>
</evidence>
<feature type="compositionally biased region" description="Basic and acidic residues" evidence="1">
    <location>
        <begin position="31"/>
        <end position="40"/>
    </location>
</feature>
<reference evidence="2 3" key="1">
    <citation type="submission" date="2015-09" db="EMBL/GenBank/DDBJ databases">
        <title>Draft genome of the parasitic nematode Teladorsagia circumcincta isolate WARC Sus (inbred).</title>
        <authorList>
            <person name="Mitreva M."/>
        </authorList>
    </citation>
    <scope>NUCLEOTIDE SEQUENCE [LARGE SCALE GENOMIC DNA]</scope>
    <source>
        <strain evidence="2 3">S</strain>
    </source>
</reference>
<sequence length="297" mass="34167">MSKLNAQKIDLTKAITAWETVKDTSQNVPERSQEYQREHLSTPSTASDVARPYVLPQRTAGAPGLSPYYMHQHSVVDPEPLLPSCSAQPAIHLATLTLEPFTGDITKFHRFWCAFELAVHNDPNTPAVYKFLYLQSLLQGEAQVVLQDLDPNECNYFELVNAWKRRYDRPYKTRATLHKQPQQLPVARNNGQDLRNTWFRISGILHSLRRYEDFRTVLPLLDLVKSKFPSEIQRKLHYREFQTDSDFDLDQVMQNLDRIIASTEKYEDTTTLFTSLSISAVTSQRTPSRSPPPRSST</sequence>
<dbReference type="AlphaFoldDB" id="A0A2G9TCC2"/>
<proteinExistence type="predicted"/>
<dbReference type="InterPro" id="IPR005312">
    <property type="entry name" value="DUF1759"/>
</dbReference>
<organism evidence="2 3">
    <name type="scientific">Teladorsagia circumcincta</name>
    <name type="common">Brown stomach worm</name>
    <name type="synonym">Ostertagia circumcincta</name>
    <dbReference type="NCBI Taxonomy" id="45464"/>
    <lineage>
        <taxon>Eukaryota</taxon>
        <taxon>Metazoa</taxon>
        <taxon>Ecdysozoa</taxon>
        <taxon>Nematoda</taxon>
        <taxon>Chromadorea</taxon>
        <taxon>Rhabditida</taxon>
        <taxon>Rhabditina</taxon>
        <taxon>Rhabditomorpha</taxon>
        <taxon>Strongyloidea</taxon>
        <taxon>Trichostrongylidae</taxon>
        <taxon>Teladorsagia</taxon>
    </lineage>
</organism>
<evidence type="ECO:0000313" key="2">
    <source>
        <dbReference type="EMBL" id="PIO55629.1"/>
    </source>
</evidence>
<dbReference type="EMBL" id="KZ384983">
    <property type="protein sequence ID" value="PIO55629.1"/>
    <property type="molecule type" value="Genomic_DNA"/>
</dbReference>
<protein>
    <submittedName>
        <fullName evidence="2">Uncharacterized protein</fullName>
    </submittedName>
</protein>
<accession>A0A2G9TCC2</accession>
<dbReference type="OrthoDB" id="5865523at2759"/>
<dbReference type="PANTHER" id="PTHR22954:SF3">
    <property type="entry name" value="PROTEIN CBG08539"/>
    <property type="match status" value="1"/>
</dbReference>
<feature type="region of interest" description="Disordered" evidence="1">
    <location>
        <begin position="23"/>
        <end position="46"/>
    </location>
</feature>
<gene>
    <name evidence="2" type="ORF">TELCIR_22983</name>
</gene>
<dbReference type="Pfam" id="PF03564">
    <property type="entry name" value="DUF1759"/>
    <property type="match status" value="1"/>
</dbReference>
<dbReference type="Proteomes" id="UP000230423">
    <property type="component" value="Unassembled WGS sequence"/>
</dbReference>
<name>A0A2G9TCC2_TELCI</name>
<evidence type="ECO:0000256" key="1">
    <source>
        <dbReference type="SAM" id="MobiDB-lite"/>
    </source>
</evidence>
<keyword evidence="3" id="KW-1185">Reference proteome</keyword>
<dbReference type="PANTHER" id="PTHR22954">
    <property type="entry name" value="RETROVIRAL PROTEASE-RELATED"/>
    <property type="match status" value="1"/>
</dbReference>